<organism evidence="1 2">
    <name type="scientific">Linderina pennispora</name>
    <dbReference type="NCBI Taxonomy" id="61395"/>
    <lineage>
        <taxon>Eukaryota</taxon>
        <taxon>Fungi</taxon>
        <taxon>Fungi incertae sedis</taxon>
        <taxon>Zoopagomycota</taxon>
        <taxon>Kickxellomycotina</taxon>
        <taxon>Kickxellomycetes</taxon>
        <taxon>Kickxellales</taxon>
        <taxon>Kickxellaceae</taxon>
        <taxon>Linderina</taxon>
    </lineage>
</organism>
<dbReference type="OrthoDB" id="121932at2759"/>
<dbReference type="GeneID" id="63804176"/>
<evidence type="ECO:0000313" key="1">
    <source>
        <dbReference type="EMBL" id="ORX70297.1"/>
    </source>
</evidence>
<dbReference type="AlphaFoldDB" id="A0A1Y1W9S4"/>
<dbReference type="EMBL" id="MCFD01000006">
    <property type="protein sequence ID" value="ORX70297.1"/>
    <property type="molecule type" value="Genomic_DNA"/>
</dbReference>
<dbReference type="InterPro" id="IPR018607">
    <property type="entry name" value="Ctf8"/>
</dbReference>
<dbReference type="RefSeq" id="XP_040743935.1">
    <property type="nucleotide sequence ID" value="XM_040887528.1"/>
</dbReference>
<accession>A0A1Y1W9S4</accession>
<dbReference type="Pfam" id="PF09696">
    <property type="entry name" value="Ctf8"/>
    <property type="match status" value="1"/>
</dbReference>
<evidence type="ECO:0000313" key="2">
    <source>
        <dbReference type="Proteomes" id="UP000193922"/>
    </source>
</evidence>
<name>A0A1Y1W9S4_9FUNG</name>
<protein>
    <submittedName>
        <fullName evidence="1">Uncharacterized protein</fullName>
    </submittedName>
</protein>
<dbReference type="PANTHER" id="PTHR47475">
    <property type="entry name" value="CHROMOSOME TRANSMISSION FIDELITY PROTEIN 8"/>
    <property type="match status" value="1"/>
</dbReference>
<sequence>MSQVEFIYSKHRLREFCLIETQGSLETDAPAGLRAQQRFGEIQRNADGSVKMVIGIHHANGSVVKLKNPLAVVRKRPAEENDGSADIQYDIVAVLKEKFLFKSRPDVVLQREILNLPTV</sequence>
<comment type="caution">
    <text evidence="1">The sequence shown here is derived from an EMBL/GenBank/DDBJ whole genome shotgun (WGS) entry which is preliminary data.</text>
</comment>
<dbReference type="STRING" id="61395.A0A1Y1W9S4"/>
<dbReference type="GO" id="GO:0007064">
    <property type="term" value="P:mitotic sister chromatid cohesion"/>
    <property type="evidence" value="ECO:0007669"/>
    <property type="project" value="InterPro"/>
</dbReference>
<keyword evidence="2" id="KW-1185">Reference proteome</keyword>
<proteinExistence type="predicted"/>
<dbReference type="PANTHER" id="PTHR47475:SF2">
    <property type="entry name" value="CHROMOSOME TRANSMISSION FIDELITY PROTEIN 8"/>
    <property type="match status" value="1"/>
</dbReference>
<dbReference type="GO" id="GO:0031390">
    <property type="term" value="C:Ctf18 RFC-like complex"/>
    <property type="evidence" value="ECO:0007669"/>
    <property type="project" value="InterPro"/>
</dbReference>
<reference evidence="1 2" key="1">
    <citation type="submission" date="2016-07" db="EMBL/GenBank/DDBJ databases">
        <title>Pervasive Adenine N6-methylation of Active Genes in Fungi.</title>
        <authorList>
            <consortium name="DOE Joint Genome Institute"/>
            <person name="Mondo S.J."/>
            <person name="Dannebaum R.O."/>
            <person name="Kuo R.C."/>
            <person name="Labutti K."/>
            <person name="Haridas S."/>
            <person name="Kuo A."/>
            <person name="Salamov A."/>
            <person name="Ahrendt S.R."/>
            <person name="Lipzen A."/>
            <person name="Sullivan W."/>
            <person name="Andreopoulos W.B."/>
            <person name="Clum A."/>
            <person name="Lindquist E."/>
            <person name="Daum C."/>
            <person name="Ramamoorthy G.K."/>
            <person name="Gryganskyi A."/>
            <person name="Culley D."/>
            <person name="Magnuson J.K."/>
            <person name="James T.Y."/>
            <person name="O'Malley M.A."/>
            <person name="Stajich J.E."/>
            <person name="Spatafora J.W."/>
            <person name="Visel A."/>
            <person name="Grigoriev I.V."/>
        </authorList>
    </citation>
    <scope>NUCLEOTIDE SEQUENCE [LARGE SCALE GENOMIC DNA]</scope>
    <source>
        <strain evidence="1 2">ATCC 12442</strain>
    </source>
</reference>
<gene>
    <name evidence="1" type="ORF">DL89DRAFT_267511</name>
</gene>
<dbReference type="Proteomes" id="UP000193922">
    <property type="component" value="Unassembled WGS sequence"/>
</dbReference>